<keyword evidence="4" id="KW-1185">Reference proteome</keyword>
<dbReference type="AlphaFoldDB" id="A0A9P7GD01"/>
<keyword evidence="2" id="KW-0812">Transmembrane</keyword>
<evidence type="ECO:0000313" key="3">
    <source>
        <dbReference type="EMBL" id="KAG5644757.1"/>
    </source>
</evidence>
<dbReference type="Proteomes" id="UP000775547">
    <property type="component" value="Unassembled WGS sequence"/>
</dbReference>
<feature type="transmembrane region" description="Helical" evidence="2">
    <location>
        <begin position="91"/>
        <end position="109"/>
    </location>
</feature>
<gene>
    <name evidence="3" type="ORF">DXG03_007886</name>
</gene>
<reference evidence="3" key="2">
    <citation type="submission" date="2021-10" db="EMBL/GenBank/DDBJ databases">
        <title>Phylogenomics reveals ancestral predisposition of the termite-cultivated fungus Termitomyces towards a domesticated lifestyle.</title>
        <authorList>
            <person name="Auxier B."/>
            <person name="Grum-Grzhimaylo A."/>
            <person name="Cardenas M.E."/>
            <person name="Lodge J.D."/>
            <person name="Laessoe T."/>
            <person name="Pedersen O."/>
            <person name="Smith M.E."/>
            <person name="Kuyper T.W."/>
            <person name="Franco-Molano E.A."/>
            <person name="Baroni T.J."/>
            <person name="Aanen D.K."/>
        </authorList>
    </citation>
    <scope>NUCLEOTIDE SEQUENCE</scope>
    <source>
        <strain evidence="3">AP01</strain>
        <tissue evidence="3">Mycelium</tissue>
    </source>
</reference>
<feature type="non-terminal residue" evidence="3">
    <location>
        <position position="408"/>
    </location>
</feature>
<keyword evidence="2" id="KW-1133">Transmembrane helix</keyword>
<keyword evidence="2" id="KW-0472">Membrane</keyword>
<comment type="caution">
    <text evidence="3">The sequence shown here is derived from an EMBL/GenBank/DDBJ whole genome shotgun (WGS) entry which is preliminary data.</text>
</comment>
<feature type="transmembrane region" description="Helical" evidence="2">
    <location>
        <begin position="195"/>
        <end position="217"/>
    </location>
</feature>
<protein>
    <submittedName>
        <fullName evidence="3">Uncharacterized protein</fullName>
    </submittedName>
</protein>
<feature type="region of interest" description="Disordered" evidence="1">
    <location>
        <begin position="354"/>
        <end position="389"/>
    </location>
</feature>
<proteinExistence type="predicted"/>
<name>A0A9P7GD01_9AGAR</name>
<feature type="transmembrane region" description="Helical" evidence="2">
    <location>
        <begin position="162"/>
        <end position="183"/>
    </location>
</feature>
<evidence type="ECO:0000313" key="4">
    <source>
        <dbReference type="Proteomes" id="UP000775547"/>
    </source>
</evidence>
<evidence type="ECO:0000256" key="2">
    <source>
        <dbReference type="SAM" id="Phobius"/>
    </source>
</evidence>
<feature type="transmembrane region" description="Helical" evidence="2">
    <location>
        <begin position="257"/>
        <end position="278"/>
    </location>
</feature>
<dbReference type="EMBL" id="JABCKV010000060">
    <property type="protein sequence ID" value="KAG5644757.1"/>
    <property type="molecule type" value="Genomic_DNA"/>
</dbReference>
<sequence length="408" mass="44637">MSSVSSPGGVPSRTLPSPFSGPTVFSKSHLLQPRISKIEGCCANKVIINLSTALVIPDYSLYYKGPISSFQPTFYGLDDGSLVAPPFVNDLYNANISLLAIGMLTMLFARNIVVSGDYLRRVKVKRKILFYILFISQIPLIVQRTLLHSIALRPLLMSFRSVIMLACVAGTVSLALLITGVLGVKAYKCLNNSRIVLVILSLFQLSSSAVVSMDVAATRGERRLAGSPFMFNTSFSVLTPSALGSCIRVGDLLYTGIFVWIQLVETMFICCCFLCACWKSRGSKSARGRISIQLSMEDLPLEVPEDKVEEKPTLRGRWDHVADEKLGLTGPPPGQPAPKPKWRISALVGRTSTPRDLSMLSSRPLSSAMNQSKAAPLARRKSPTPSSLSRFGHLIPSIHLFQQMIKDE</sequence>
<organism evidence="3 4">
    <name type="scientific">Asterophora parasitica</name>
    <dbReference type="NCBI Taxonomy" id="117018"/>
    <lineage>
        <taxon>Eukaryota</taxon>
        <taxon>Fungi</taxon>
        <taxon>Dikarya</taxon>
        <taxon>Basidiomycota</taxon>
        <taxon>Agaricomycotina</taxon>
        <taxon>Agaricomycetes</taxon>
        <taxon>Agaricomycetidae</taxon>
        <taxon>Agaricales</taxon>
        <taxon>Tricholomatineae</taxon>
        <taxon>Lyophyllaceae</taxon>
        <taxon>Asterophora</taxon>
    </lineage>
</organism>
<evidence type="ECO:0000256" key="1">
    <source>
        <dbReference type="SAM" id="MobiDB-lite"/>
    </source>
</evidence>
<dbReference type="OrthoDB" id="3267487at2759"/>
<feature type="transmembrane region" description="Helical" evidence="2">
    <location>
        <begin position="129"/>
        <end position="150"/>
    </location>
</feature>
<feature type="compositionally biased region" description="Polar residues" evidence="1">
    <location>
        <begin position="354"/>
        <end position="373"/>
    </location>
</feature>
<accession>A0A9P7GD01</accession>
<reference evidence="3" key="1">
    <citation type="submission" date="2020-07" db="EMBL/GenBank/DDBJ databases">
        <authorList>
            <person name="Nieuwenhuis M."/>
            <person name="Van De Peppel L.J.J."/>
        </authorList>
    </citation>
    <scope>NUCLEOTIDE SEQUENCE</scope>
    <source>
        <strain evidence="3">AP01</strain>
        <tissue evidence="3">Mycelium</tissue>
    </source>
</reference>